<dbReference type="Pfam" id="PF07685">
    <property type="entry name" value="GATase_3"/>
    <property type="match status" value="1"/>
</dbReference>
<comment type="pathway">
    <text evidence="1">Cofactor biosynthesis; adenosylcobalamin biosynthesis.</text>
</comment>
<accession>A0A1U7CTG7</accession>
<organism evidence="6 7">
    <name type="scientific">Paludisphaera borealis</name>
    <dbReference type="NCBI Taxonomy" id="1387353"/>
    <lineage>
        <taxon>Bacteria</taxon>
        <taxon>Pseudomonadati</taxon>
        <taxon>Planctomycetota</taxon>
        <taxon>Planctomycetia</taxon>
        <taxon>Isosphaerales</taxon>
        <taxon>Isosphaeraceae</taxon>
        <taxon>Paludisphaera</taxon>
    </lineage>
</organism>
<dbReference type="Proteomes" id="UP000186309">
    <property type="component" value="Chromosome"/>
</dbReference>
<dbReference type="GO" id="GO:0009236">
    <property type="term" value="P:cobalamin biosynthetic process"/>
    <property type="evidence" value="ECO:0007669"/>
    <property type="project" value="UniProtKB-KW"/>
</dbReference>
<dbReference type="InterPro" id="IPR004484">
    <property type="entry name" value="CbiA/CobB_synth"/>
</dbReference>
<dbReference type="GO" id="GO:0042242">
    <property type="term" value="F:cobyrinic acid a,c-diamide synthase activity"/>
    <property type="evidence" value="ECO:0007669"/>
    <property type="project" value="UniProtKB-EC"/>
</dbReference>
<dbReference type="EC" id="6.3.5.11" evidence="6"/>
<dbReference type="RefSeq" id="WP_076348188.1">
    <property type="nucleotide sequence ID" value="NZ_CP019082.1"/>
</dbReference>
<dbReference type="InterPro" id="IPR029062">
    <property type="entry name" value="Class_I_gatase-like"/>
</dbReference>
<reference evidence="7" key="1">
    <citation type="submission" date="2016-12" db="EMBL/GenBank/DDBJ databases">
        <title>Comparative genomics of four Isosphaeraceae planctomycetes: a common pool of plasmids and glycoside hydrolase genes.</title>
        <authorList>
            <person name="Ivanova A."/>
        </authorList>
    </citation>
    <scope>NUCLEOTIDE SEQUENCE [LARGE SCALE GENOMIC DNA]</scope>
    <source>
        <strain evidence="7">PX4</strain>
    </source>
</reference>
<name>A0A1U7CTG7_9BACT</name>
<sequence>MMTAVPRIALATPATGPEPSTAGLAVLAGLTARRWRIQHFRSRACPTTTEVVADATGLPERHLDTWLMPPNVCRSLFVAGARAASLGLVEGTLDASLVPSLCGGDLRGLTRILDLPIVSVLSLVGADPGACHLPRIPEGTEAVILDGLSSDDQIERYRRLIRLTCGLPVVGAVDLLPGARSAVEAAARGETRLAEDVIDALGSSFLRHADLKAFAALATSRVDLNRPQQPGGCGREAGPPGFRVAYAHDDAFGCYFPDTLEALESLGAELVEFSPMRDGALPDGVDLVMIGCGFPDLHAMELAANFSMIAALRQHVCRGQRIYTEGGGTAYLGRSMIIDGQTVPGAGILPFDAELVANPTAPTPVVRTLLRDCWIGPRGAQVRGYKSGRWNLRPSVQPFECPSCFGSLSRDDDLYFRHHAVGSLIHLHLGALPEVVAAFAGPHRPSLKRPSTVGLSQDQEVGDEDDQD</sequence>
<dbReference type="InterPro" id="IPR011698">
    <property type="entry name" value="GATase_3"/>
</dbReference>
<dbReference type="PANTHER" id="PTHR43873">
    <property type="entry name" value="COBYRINATE A,C-DIAMIDE SYNTHASE"/>
    <property type="match status" value="1"/>
</dbReference>
<evidence type="ECO:0000313" key="6">
    <source>
        <dbReference type="EMBL" id="APW62235.1"/>
    </source>
</evidence>
<evidence type="ECO:0000256" key="3">
    <source>
        <dbReference type="ARBA" id="ARBA00022962"/>
    </source>
</evidence>
<dbReference type="STRING" id="1387353.BSF38_03771"/>
<protein>
    <submittedName>
        <fullName evidence="6">Cobyrinate a,c-diamide synthase</fullName>
        <ecNumber evidence="6">6.3.5.11</ecNumber>
    </submittedName>
</protein>
<feature type="domain" description="CobB/CobQ-like glutamine amidotransferase" evidence="5">
    <location>
        <begin position="243"/>
        <end position="399"/>
    </location>
</feature>
<evidence type="ECO:0000256" key="2">
    <source>
        <dbReference type="ARBA" id="ARBA00022573"/>
    </source>
</evidence>
<feature type="region of interest" description="Disordered" evidence="4">
    <location>
        <begin position="446"/>
        <end position="468"/>
    </location>
</feature>
<dbReference type="PANTHER" id="PTHR43873:SF2">
    <property type="entry name" value="COBYRIC ACID SYNTHASE"/>
    <property type="match status" value="1"/>
</dbReference>
<evidence type="ECO:0000259" key="5">
    <source>
        <dbReference type="Pfam" id="PF07685"/>
    </source>
</evidence>
<dbReference type="AlphaFoldDB" id="A0A1U7CTG7"/>
<evidence type="ECO:0000256" key="1">
    <source>
        <dbReference type="ARBA" id="ARBA00004953"/>
    </source>
</evidence>
<dbReference type="PROSITE" id="PS51274">
    <property type="entry name" value="GATASE_COBBQ"/>
    <property type="match status" value="1"/>
</dbReference>
<dbReference type="SUPFAM" id="SSF52317">
    <property type="entry name" value="Class I glutamine amidotransferase-like"/>
    <property type="match status" value="1"/>
</dbReference>
<keyword evidence="3" id="KW-0315">Glutamine amidotransferase</keyword>
<keyword evidence="7" id="KW-1185">Reference proteome</keyword>
<proteinExistence type="predicted"/>
<evidence type="ECO:0000256" key="4">
    <source>
        <dbReference type="SAM" id="MobiDB-lite"/>
    </source>
</evidence>
<gene>
    <name evidence="6" type="primary">cbiA</name>
    <name evidence="6" type="ORF">BSF38_03771</name>
</gene>
<dbReference type="KEGG" id="pbor:BSF38_03771"/>
<keyword evidence="6" id="KW-0436">Ligase</keyword>
<dbReference type="EMBL" id="CP019082">
    <property type="protein sequence ID" value="APW62235.1"/>
    <property type="molecule type" value="Genomic_DNA"/>
</dbReference>
<evidence type="ECO:0000313" key="7">
    <source>
        <dbReference type="Proteomes" id="UP000186309"/>
    </source>
</evidence>
<keyword evidence="2" id="KW-0169">Cobalamin biosynthesis</keyword>